<evidence type="ECO:0000256" key="1">
    <source>
        <dbReference type="ARBA" id="ARBA00007118"/>
    </source>
</evidence>
<keyword evidence="2" id="KW-0560">Oxidoreductase</keyword>
<dbReference type="PANTHER" id="PTHR43673:SF10">
    <property type="entry name" value="NADH DEHYDROGENASE_NAD(P)H NITROREDUCTASE XCC3605-RELATED"/>
    <property type="match status" value="1"/>
</dbReference>
<proteinExistence type="inferred from homology"/>
<dbReference type="CDD" id="cd02138">
    <property type="entry name" value="TdsD-like"/>
    <property type="match status" value="1"/>
</dbReference>
<dbReference type="Pfam" id="PF00881">
    <property type="entry name" value="Nitroreductase"/>
    <property type="match status" value="2"/>
</dbReference>
<organism evidence="4 5">
    <name type="scientific">Tolypothrix bouteillei VB521301</name>
    <dbReference type="NCBI Taxonomy" id="1479485"/>
    <lineage>
        <taxon>Bacteria</taxon>
        <taxon>Bacillati</taxon>
        <taxon>Cyanobacteriota</taxon>
        <taxon>Cyanophyceae</taxon>
        <taxon>Nostocales</taxon>
        <taxon>Tolypothrichaceae</taxon>
        <taxon>Tolypothrix</taxon>
    </lineage>
</organism>
<dbReference type="EMBL" id="JHEG04000001">
    <property type="protein sequence ID" value="KAF3884925.1"/>
    <property type="molecule type" value="Genomic_DNA"/>
</dbReference>
<reference evidence="4" key="1">
    <citation type="journal article" date="2015" name="Genome Announc.">
        <title>Draft Genome Sequence of Tolypothrix boutellei Strain VB521301.</title>
        <authorList>
            <person name="Chandrababunaidu M.M."/>
            <person name="Singh D."/>
            <person name="Sen D."/>
            <person name="Bhan S."/>
            <person name="Das S."/>
            <person name="Gupta A."/>
            <person name="Adhikary S.P."/>
            <person name="Tripathy S."/>
        </authorList>
    </citation>
    <scope>NUCLEOTIDE SEQUENCE</scope>
    <source>
        <strain evidence="4">VB521301</strain>
    </source>
</reference>
<dbReference type="PANTHER" id="PTHR43673">
    <property type="entry name" value="NAD(P)H NITROREDUCTASE YDGI-RELATED"/>
    <property type="match status" value="1"/>
</dbReference>
<keyword evidence="5" id="KW-1185">Reference proteome</keyword>
<accession>A0A8S9SXU8</accession>
<dbReference type="Proteomes" id="UP000029738">
    <property type="component" value="Unassembled WGS sequence"/>
</dbReference>
<comment type="similarity">
    <text evidence="1">Belongs to the nitroreductase family.</text>
</comment>
<sequence length="213" mass="24040">MINNVVKNSLTADKTSDTQYPIEELLKQRWSPLAFSDRPVEPEKLCSVLEAARWAASSFNEQPWSFIVATKDNQTEFHCLLNCLAEGNQEWAKNAPVLIVSVAKLYFERNGVENRHAFHDVGTAEANLAIQATALGLFIHQMAGFDVPKVREVYDIAEGYEPVAAIALGYLGDPQTLSQRLLQRELAPRTRKPLEEFVFSSRWNQRSPLVKSH</sequence>
<dbReference type="SUPFAM" id="SSF55469">
    <property type="entry name" value="FMN-dependent nitroreductase-like"/>
    <property type="match status" value="1"/>
</dbReference>
<evidence type="ECO:0000256" key="2">
    <source>
        <dbReference type="ARBA" id="ARBA00023002"/>
    </source>
</evidence>
<dbReference type="AlphaFoldDB" id="A0A8S9SXU8"/>
<dbReference type="GO" id="GO:0016491">
    <property type="term" value="F:oxidoreductase activity"/>
    <property type="evidence" value="ECO:0007669"/>
    <property type="project" value="UniProtKB-KW"/>
</dbReference>
<comment type="caution">
    <text evidence="4">The sequence shown here is derived from an EMBL/GenBank/DDBJ whole genome shotgun (WGS) entry which is preliminary data.</text>
</comment>
<dbReference type="InterPro" id="IPR000415">
    <property type="entry name" value="Nitroreductase-like"/>
</dbReference>
<evidence type="ECO:0000313" key="5">
    <source>
        <dbReference type="Proteomes" id="UP000029738"/>
    </source>
</evidence>
<feature type="domain" description="Nitroreductase" evidence="3">
    <location>
        <begin position="26"/>
        <end position="72"/>
    </location>
</feature>
<dbReference type="InterPro" id="IPR029479">
    <property type="entry name" value="Nitroreductase"/>
</dbReference>
<name>A0A8S9SXU8_9CYAN</name>
<dbReference type="OrthoDB" id="9782629at2"/>
<evidence type="ECO:0000313" key="4">
    <source>
        <dbReference type="EMBL" id="KAF3884925.1"/>
    </source>
</evidence>
<gene>
    <name evidence="4" type="ORF">DA73_0400005225</name>
</gene>
<feature type="domain" description="Nitroreductase" evidence="3">
    <location>
        <begin position="85"/>
        <end position="170"/>
    </location>
</feature>
<protein>
    <submittedName>
        <fullName evidence="4">Nitroreductase family protein</fullName>
    </submittedName>
</protein>
<dbReference type="RefSeq" id="WP_050046405.1">
    <property type="nucleotide sequence ID" value="NZ_JHEG04000001.1"/>
</dbReference>
<evidence type="ECO:0000259" key="3">
    <source>
        <dbReference type="Pfam" id="PF00881"/>
    </source>
</evidence>
<reference evidence="4" key="2">
    <citation type="submission" date="2019-11" db="EMBL/GenBank/DDBJ databases">
        <title>Improved Assembly of Tolypothrix boutellei genome.</title>
        <authorList>
            <person name="Sarangi A.N."/>
            <person name="Mukherjee M."/>
            <person name="Ghosh S."/>
            <person name="Singh D."/>
            <person name="Das A."/>
            <person name="Kant S."/>
            <person name="Prusty A."/>
            <person name="Tripathy S."/>
        </authorList>
    </citation>
    <scope>NUCLEOTIDE SEQUENCE</scope>
    <source>
        <strain evidence="4">VB521301</strain>
    </source>
</reference>
<dbReference type="Gene3D" id="3.40.109.10">
    <property type="entry name" value="NADH Oxidase"/>
    <property type="match status" value="1"/>
</dbReference>